<keyword evidence="4" id="KW-0067">ATP-binding</keyword>
<feature type="domain" description="NB-ARC" evidence="6">
    <location>
        <begin position="115"/>
        <end position="278"/>
    </location>
</feature>
<evidence type="ECO:0000259" key="6">
    <source>
        <dbReference type="Pfam" id="PF00931"/>
    </source>
</evidence>
<dbReference type="Pfam" id="PF23598">
    <property type="entry name" value="LRR_14"/>
    <property type="match status" value="1"/>
</dbReference>
<dbReference type="InterPro" id="IPR032675">
    <property type="entry name" value="LRR_dom_sf"/>
</dbReference>
<dbReference type="GO" id="GO:0043531">
    <property type="term" value="F:ADP binding"/>
    <property type="evidence" value="ECO:0007669"/>
    <property type="project" value="InterPro"/>
</dbReference>
<accession>A0A843WF26</accession>
<dbReference type="PANTHER" id="PTHR33463:SF204">
    <property type="entry name" value="NB-ARC DOMAIN-CONTAINING PROTEIN"/>
    <property type="match status" value="1"/>
</dbReference>
<dbReference type="InterPro" id="IPR002182">
    <property type="entry name" value="NB-ARC"/>
</dbReference>
<dbReference type="PANTHER" id="PTHR33463">
    <property type="entry name" value="NB-ARC DOMAIN-CONTAINING PROTEIN-RELATED"/>
    <property type="match status" value="1"/>
</dbReference>
<evidence type="ECO:0000313" key="10">
    <source>
        <dbReference type="Proteomes" id="UP000652761"/>
    </source>
</evidence>
<dbReference type="GO" id="GO:0002758">
    <property type="term" value="P:innate immune response-activating signaling pathway"/>
    <property type="evidence" value="ECO:0007669"/>
    <property type="project" value="UniProtKB-ARBA"/>
</dbReference>
<dbReference type="Pfam" id="PF23247">
    <property type="entry name" value="LRR_RPS2"/>
    <property type="match status" value="1"/>
</dbReference>
<sequence>MDKLKERRDDLKNRAEQEARRTGAEVTSQASGWMKRVASLATEAVKFQRSFEDRSFCIAGLCLGNNVVELLRQAERLAEEGKDLSDHGQLTQQRGPDTVEQIRSEISNSTMVGAEESLQKIKDYIEDEDIGIIVICGMGGVGKTSLLKVINNEFLTGEACRDKFEVSIWVTVSREAKDTSKIMKAITDRLGLPEGSSNDRIFFVLSTKRFILLLDDVWEKVDLVEIGIPLPMNLNNKSKVLFTTRSEEVCHEMVADEMVKVGSLDAERSWRLFRSKFGRAAPALDNPEIQPLAKEVVARCGGLPISLVTVGRAMAKAKTPDDWRDAINKLDHRPAELSPGMHQVLQSLEYSFEMLKDEASQNCLLYCALFPEDYDIPKVQILDYCICEGFLDSEDFDEYDIEETRRRGSALISKLQNACLLEVTLDETLHKEVVTLHDTVRDMALWIAKHEFVVLAGHNVVASQIPHSSIWERAKRISLMYNRSIEAAPFFENLNSCPNLTTLLLPHSQLFQINVPKGFFNSMPALRVLDLTRTGLLEFPIEITSLTCLQYLCLSDNSGFTSLPVELGNLTNLRQLILKETGCLRYIPREAISRLSRLQVLDMGWSGYDFDDTRPWKLELSDLANLRRLVEFHLPDKYCSWRSLDVIVASPVLGRSTRNIYIRASCDASVSPPPSGDTISEQIGRLSGLRRLDLLGEPSDPVMGELQLYPISQLQNLEVLRIEHFTEEAKISFNISSHCSFPRLRDLWIDCCDCSELTWVGRLPDLVELYIMDCQGLREVLQLDGGGHDHLVTPFPKLTTMYLYNLPSLTSISMSTLPFPSLERLVVRRCPRLKRLPFGPLSAKNLASIEGEEAWWDGLEWNNHADKQSFSSNFQKKSDD</sequence>
<feature type="domain" description="Disease resistance protein At4g27190-like leucine-rich repeats" evidence="7">
    <location>
        <begin position="732"/>
        <end position="848"/>
    </location>
</feature>
<dbReference type="InterPro" id="IPR042197">
    <property type="entry name" value="Apaf_helical"/>
</dbReference>
<dbReference type="GO" id="GO:0005524">
    <property type="term" value="F:ATP binding"/>
    <property type="evidence" value="ECO:0007669"/>
    <property type="project" value="UniProtKB-KW"/>
</dbReference>
<gene>
    <name evidence="9" type="ORF">Taro_038176</name>
</gene>
<dbReference type="Proteomes" id="UP000652761">
    <property type="component" value="Unassembled WGS sequence"/>
</dbReference>
<evidence type="ECO:0000256" key="1">
    <source>
        <dbReference type="ARBA" id="ARBA00008894"/>
    </source>
</evidence>
<organism evidence="9 10">
    <name type="scientific">Colocasia esculenta</name>
    <name type="common">Wild taro</name>
    <name type="synonym">Arum esculentum</name>
    <dbReference type="NCBI Taxonomy" id="4460"/>
    <lineage>
        <taxon>Eukaryota</taxon>
        <taxon>Viridiplantae</taxon>
        <taxon>Streptophyta</taxon>
        <taxon>Embryophyta</taxon>
        <taxon>Tracheophyta</taxon>
        <taxon>Spermatophyta</taxon>
        <taxon>Magnoliopsida</taxon>
        <taxon>Liliopsida</taxon>
        <taxon>Araceae</taxon>
        <taxon>Aroideae</taxon>
        <taxon>Colocasieae</taxon>
        <taxon>Colocasia</taxon>
    </lineage>
</organism>
<evidence type="ECO:0000259" key="7">
    <source>
        <dbReference type="Pfam" id="PF23247"/>
    </source>
</evidence>
<keyword evidence="10" id="KW-1185">Reference proteome</keyword>
<protein>
    <submittedName>
        <fullName evidence="9">Uncharacterized protein</fullName>
    </submittedName>
</protein>
<comment type="similarity">
    <text evidence="1">Belongs to the disease resistance NB-LRR family.</text>
</comment>
<dbReference type="GO" id="GO:0042742">
    <property type="term" value="P:defense response to bacterium"/>
    <property type="evidence" value="ECO:0007669"/>
    <property type="project" value="UniProtKB-ARBA"/>
</dbReference>
<dbReference type="FunFam" id="3.40.50.300:FF:001091">
    <property type="entry name" value="Probable disease resistance protein At1g61300"/>
    <property type="match status" value="1"/>
</dbReference>
<dbReference type="Gene3D" id="1.10.8.430">
    <property type="entry name" value="Helical domain of apoptotic protease-activating factors"/>
    <property type="match status" value="1"/>
</dbReference>
<keyword evidence="3" id="KW-0611">Plant defense</keyword>
<dbReference type="AlphaFoldDB" id="A0A843WF26"/>
<dbReference type="InterPro" id="IPR055414">
    <property type="entry name" value="LRR_R13L4/SHOC2-like"/>
</dbReference>
<dbReference type="InterPro" id="IPR027417">
    <property type="entry name" value="P-loop_NTPase"/>
</dbReference>
<evidence type="ECO:0000256" key="5">
    <source>
        <dbReference type="SAM" id="MobiDB-lite"/>
    </source>
</evidence>
<proteinExistence type="inferred from homology"/>
<dbReference type="SUPFAM" id="SSF52540">
    <property type="entry name" value="P-loop containing nucleoside triphosphate hydrolases"/>
    <property type="match status" value="1"/>
</dbReference>
<dbReference type="Gene3D" id="3.40.50.300">
    <property type="entry name" value="P-loop containing nucleotide triphosphate hydrolases"/>
    <property type="match status" value="1"/>
</dbReference>
<feature type="domain" description="Disease resistance R13L4/SHOC-2-like LRR" evidence="8">
    <location>
        <begin position="521"/>
        <end position="631"/>
    </location>
</feature>
<dbReference type="FunFam" id="1.10.10.10:FF:000322">
    <property type="entry name" value="Probable disease resistance protein At1g63360"/>
    <property type="match status" value="1"/>
</dbReference>
<dbReference type="SUPFAM" id="SSF52058">
    <property type="entry name" value="L domain-like"/>
    <property type="match status" value="1"/>
</dbReference>
<dbReference type="InterPro" id="IPR057135">
    <property type="entry name" value="At4g27190-like_LRR"/>
</dbReference>
<dbReference type="OrthoDB" id="2021138at2759"/>
<dbReference type="InterPro" id="IPR050905">
    <property type="entry name" value="Plant_NBS-LRR"/>
</dbReference>
<reference evidence="9" key="1">
    <citation type="submission" date="2017-07" db="EMBL/GenBank/DDBJ databases">
        <title>Taro Niue Genome Assembly and Annotation.</title>
        <authorList>
            <person name="Atibalentja N."/>
            <person name="Keating K."/>
            <person name="Fields C.J."/>
        </authorList>
    </citation>
    <scope>NUCLEOTIDE SEQUENCE</scope>
    <source>
        <strain evidence="9">Niue_2</strain>
        <tissue evidence="9">Leaf</tissue>
    </source>
</reference>
<name>A0A843WF26_COLES</name>
<feature type="region of interest" description="Disordered" evidence="5">
    <location>
        <begin position="1"/>
        <end position="28"/>
    </location>
</feature>
<feature type="compositionally biased region" description="Basic and acidic residues" evidence="5">
    <location>
        <begin position="1"/>
        <end position="23"/>
    </location>
</feature>
<evidence type="ECO:0000256" key="2">
    <source>
        <dbReference type="ARBA" id="ARBA00022737"/>
    </source>
</evidence>
<dbReference type="Gene3D" id="3.80.10.10">
    <property type="entry name" value="Ribonuclease Inhibitor"/>
    <property type="match status" value="2"/>
</dbReference>
<evidence type="ECO:0000313" key="9">
    <source>
        <dbReference type="EMBL" id="MQM05368.1"/>
    </source>
</evidence>
<evidence type="ECO:0000256" key="4">
    <source>
        <dbReference type="ARBA" id="ARBA00022840"/>
    </source>
</evidence>
<dbReference type="Pfam" id="PF00931">
    <property type="entry name" value="NB-ARC"/>
    <property type="match status" value="1"/>
</dbReference>
<keyword evidence="2" id="KW-0677">Repeat</keyword>
<keyword evidence="4" id="KW-0547">Nucleotide-binding</keyword>
<comment type="caution">
    <text evidence="9">The sequence shown here is derived from an EMBL/GenBank/DDBJ whole genome shotgun (WGS) entry which is preliminary data.</text>
</comment>
<dbReference type="EMBL" id="NMUH01003399">
    <property type="protein sequence ID" value="MQM05368.1"/>
    <property type="molecule type" value="Genomic_DNA"/>
</dbReference>
<evidence type="ECO:0000259" key="8">
    <source>
        <dbReference type="Pfam" id="PF23598"/>
    </source>
</evidence>
<evidence type="ECO:0000256" key="3">
    <source>
        <dbReference type="ARBA" id="ARBA00022821"/>
    </source>
</evidence>
<dbReference type="PRINTS" id="PR00364">
    <property type="entry name" value="DISEASERSIST"/>
</dbReference>
<dbReference type="GO" id="GO:0009626">
    <property type="term" value="P:plant-type hypersensitive response"/>
    <property type="evidence" value="ECO:0007669"/>
    <property type="project" value="UniProtKB-ARBA"/>
</dbReference>